<accession>A0A1X7V7U2</accession>
<sequence length="60" mass="7126">MCIRSSKISILSFREQYIFNFKNLKKNICTQQANIIVIITDKVQQNRGQFLTVCRINIKY</sequence>
<dbReference type="EnsemblMetazoa" id="Aqu2.1.36071_001">
    <property type="protein sequence ID" value="Aqu2.1.36071_001"/>
    <property type="gene ID" value="Aqu2.1.36071"/>
</dbReference>
<evidence type="ECO:0000313" key="1">
    <source>
        <dbReference type="EnsemblMetazoa" id="Aqu2.1.36071_001"/>
    </source>
</evidence>
<dbReference type="InParanoid" id="A0A1X7V7U2"/>
<name>A0A1X7V7U2_AMPQE</name>
<reference evidence="1" key="1">
    <citation type="submission" date="2017-05" db="UniProtKB">
        <authorList>
            <consortium name="EnsemblMetazoa"/>
        </authorList>
    </citation>
    <scope>IDENTIFICATION</scope>
</reference>
<dbReference type="AlphaFoldDB" id="A0A1X7V7U2"/>
<proteinExistence type="predicted"/>
<protein>
    <submittedName>
        <fullName evidence="1">Uncharacterized protein</fullName>
    </submittedName>
</protein>
<organism evidence="1">
    <name type="scientific">Amphimedon queenslandica</name>
    <name type="common">Sponge</name>
    <dbReference type="NCBI Taxonomy" id="400682"/>
    <lineage>
        <taxon>Eukaryota</taxon>
        <taxon>Metazoa</taxon>
        <taxon>Porifera</taxon>
        <taxon>Demospongiae</taxon>
        <taxon>Heteroscleromorpha</taxon>
        <taxon>Haplosclerida</taxon>
        <taxon>Niphatidae</taxon>
        <taxon>Amphimedon</taxon>
    </lineage>
</organism>